<proteinExistence type="predicted"/>
<dbReference type="RefSeq" id="WP_062703509.1">
    <property type="nucleotide sequence ID" value="NZ_LJOD01000028.1"/>
</dbReference>
<accession>A0A0N0ITU0</accession>
<evidence type="ECO:0000313" key="1">
    <source>
        <dbReference type="EMBL" id="KPE49043.1"/>
    </source>
</evidence>
<organism evidence="1 2">
    <name type="scientific">Chryseobacterium indologenes</name>
    <name type="common">Flavobacterium indologenes</name>
    <dbReference type="NCBI Taxonomy" id="253"/>
    <lineage>
        <taxon>Bacteria</taxon>
        <taxon>Pseudomonadati</taxon>
        <taxon>Bacteroidota</taxon>
        <taxon>Flavobacteriia</taxon>
        <taxon>Flavobacteriales</taxon>
        <taxon>Weeksellaceae</taxon>
        <taxon>Chryseobacterium group</taxon>
        <taxon>Chryseobacterium</taxon>
    </lineage>
</organism>
<dbReference type="AlphaFoldDB" id="A0A0N0ITU0"/>
<sequence length="99" mass="12066">MRPDYKRIYLDILQKKYPEKLDECKPILLNDNLSSIDINKLNEIIFGKKTENQKFKSYKRSDILKILDYQKKHKLNNIQLAKHFKMSRNTITKYKKIYK</sequence>
<dbReference type="PATRIC" id="fig|253.9.peg.2869"/>
<dbReference type="Proteomes" id="UP000037953">
    <property type="component" value="Unassembled WGS sequence"/>
</dbReference>
<reference evidence="2" key="2">
    <citation type="submission" date="2015-09" db="EMBL/GenBank/DDBJ databases">
        <title>Draft genome sequence of a multidrug-resistant Chryseobacterium indologenes isolate from Malaysia.</title>
        <authorList>
            <person name="Yu C.Y."/>
            <person name="Ang G.Y."/>
            <person name="Chan K.-G."/>
        </authorList>
    </citation>
    <scope>NUCLEOTIDE SEQUENCE [LARGE SCALE GENOMIC DNA]</scope>
    <source>
        <strain evidence="2">CI_885</strain>
    </source>
</reference>
<evidence type="ECO:0000313" key="2">
    <source>
        <dbReference type="Proteomes" id="UP000037953"/>
    </source>
</evidence>
<dbReference type="OrthoDB" id="1260127at2"/>
<comment type="caution">
    <text evidence="1">The sequence shown here is derived from an EMBL/GenBank/DDBJ whole genome shotgun (WGS) entry which is preliminary data.</text>
</comment>
<reference evidence="1 2" key="1">
    <citation type="journal article" date="2015" name="Genom Data">
        <title>Draft genome sequence of a multidrug-resistant Chryseobacterium indologenes isolate from Malaysia.</title>
        <authorList>
            <person name="Yu C.Y."/>
            <person name="Ang G.Y."/>
            <person name="Cheng H.J."/>
            <person name="Cheong Y.M."/>
            <person name="Yin W.F."/>
            <person name="Chan K.G."/>
        </authorList>
    </citation>
    <scope>NUCLEOTIDE SEQUENCE [LARGE SCALE GENOMIC DNA]</scope>
    <source>
        <strain evidence="1 2">CI_885</strain>
    </source>
</reference>
<gene>
    <name evidence="1" type="ORF">AOB46_22190</name>
</gene>
<name>A0A0N0ITU0_CHRID</name>
<protein>
    <submittedName>
        <fullName evidence="1">Transposase</fullName>
    </submittedName>
</protein>
<dbReference type="EMBL" id="LJOD01000028">
    <property type="protein sequence ID" value="KPE49043.1"/>
    <property type="molecule type" value="Genomic_DNA"/>
</dbReference>